<dbReference type="InterPro" id="IPR007110">
    <property type="entry name" value="Ig-like_dom"/>
</dbReference>
<keyword evidence="2" id="KW-0391">Immunity</keyword>
<name>A0ABN9LY63_9NEOB</name>
<dbReference type="Gene3D" id="2.60.40.10">
    <property type="entry name" value="Immunoglobulins"/>
    <property type="match status" value="1"/>
</dbReference>
<evidence type="ECO:0000313" key="5">
    <source>
        <dbReference type="EMBL" id="CAJ0953150.1"/>
    </source>
</evidence>
<evidence type="ECO:0000256" key="1">
    <source>
        <dbReference type="ARBA" id="ARBA00022729"/>
    </source>
</evidence>
<dbReference type="InterPro" id="IPR036179">
    <property type="entry name" value="Ig-like_dom_sf"/>
</dbReference>
<dbReference type="InterPro" id="IPR013106">
    <property type="entry name" value="Ig_V-set"/>
</dbReference>
<dbReference type="PROSITE" id="PS50835">
    <property type="entry name" value="IG_LIKE"/>
    <property type="match status" value="1"/>
</dbReference>
<reference evidence="5" key="1">
    <citation type="submission" date="2023-07" db="EMBL/GenBank/DDBJ databases">
        <authorList>
            <person name="Stuckert A."/>
        </authorList>
    </citation>
    <scope>NUCLEOTIDE SEQUENCE</scope>
</reference>
<dbReference type="InterPro" id="IPR013783">
    <property type="entry name" value="Ig-like_fold"/>
</dbReference>
<dbReference type="InterPro" id="IPR050413">
    <property type="entry name" value="TCR_beta_variable"/>
</dbReference>
<keyword evidence="1 3" id="KW-0732">Signal</keyword>
<dbReference type="SUPFAM" id="SSF48726">
    <property type="entry name" value="Immunoglobulin"/>
    <property type="match status" value="1"/>
</dbReference>
<proteinExistence type="predicted"/>
<dbReference type="Proteomes" id="UP001176940">
    <property type="component" value="Unassembled WGS sequence"/>
</dbReference>
<dbReference type="Pfam" id="PF07686">
    <property type="entry name" value="V-set"/>
    <property type="match status" value="1"/>
</dbReference>
<accession>A0ABN9LY63</accession>
<evidence type="ECO:0000313" key="6">
    <source>
        <dbReference type="Proteomes" id="UP001176940"/>
    </source>
</evidence>
<organism evidence="5 6">
    <name type="scientific">Ranitomeya imitator</name>
    <name type="common">mimic poison frog</name>
    <dbReference type="NCBI Taxonomy" id="111125"/>
    <lineage>
        <taxon>Eukaryota</taxon>
        <taxon>Metazoa</taxon>
        <taxon>Chordata</taxon>
        <taxon>Craniata</taxon>
        <taxon>Vertebrata</taxon>
        <taxon>Euteleostomi</taxon>
        <taxon>Amphibia</taxon>
        <taxon>Batrachia</taxon>
        <taxon>Anura</taxon>
        <taxon>Neobatrachia</taxon>
        <taxon>Hyloidea</taxon>
        <taxon>Dendrobatidae</taxon>
        <taxon>Dendrobatinae</taxon>
        <taxon>Ranitomeya</taxon>
    </lineage>
</organism>
<evidence type="ECO:0000256" key="3">
    <source>
        <dbReference type="SAM" id="SignalP"/>
    </source>
</evidence>
<evidence type="ECO:0000259" key="4">
    <source>
        <dbReference type="PROSITE" id="PS50835"/>
    </source>
</evidence>
<comment type="caution">
    <text evidence="5">The sequence shown here is derived from an EMBL/GenBank/DDBJ whole genome shotgun (WGS) entry which is preliminary data.</text>
</comment>
<dbReference type="PANTHER" id="PTHR23268">
    <property type="entry name" value="T-CELL RECEPTOR BETA CHAIN"/>
    <property type="match status" value="1"/>
</dbReference>
<dbReference type="EMBL" id="CAUEEQ010036272">
    <property type="protein sequence ID" value="CAJ0953150.1"/>
    <property type="molecule type" value="Genomic_DNA"/>
</dbReference>
<sequence>MASVLRILFCVFLPLGLTQKVTITQDSQVLIEKVVSEVALNCEQLTTDHEWMFWYYHSRGQGLKLIASMLRKNEPTYEDGYKVGYKMDRTNADKHSSLRIESPALRHQGVYFCASSDARMQQSI</sequence>
<feature type="signal peptide" evidence="3">
    <location>
        <begin position="1"/>
        <end position="18"/>
    </location>
</feature>
<dbReference type="PANTHER" id="PTHR23268:SF117">
    <property type="entry name" value="T CELL RECEPTOR BETA VARIABLE 29-1"/>
    <property type="match status" value="1"/>
</dbReference>
<feature type="domain" description="Ig-like" evidence="4">
    <location>
        <begin position="14"/>
        <end position="124"/>
    </location>
</feature>
<protein>
    <recommendedName>
        <fullName evidence="4">Ig-like domain-containing protein</fullName>
    </recommendedName>
</protein>
<keyword evidence="6" id="KW-1185">Reference proteome</keyword>
<evidence type="ECO:0000256" key="2">
    <source>
        <dbReference type="ARBA" id="ARBA00022859"/>
    </source>
</evidence>
<feature type="chain" id="PRO_5046688016" description="Ig-like domain-containing protein" evidence="3">
    <location>
        <begin position="19"/>
        <end position="124"/>
    </location>
</feature>
<gene>
    <name evidence="5" type="ORF">RIMI_LOCUS14197725</name>
</gene>